<evidence type="ECO:0000256" key="2">
    <source>
        <dbReference type="ARBA" id="ARBA00009370"/>
    </source>
</evidence>
<comment type="catalytic activity">
    <reaction evidence="3">
        <text>Cleavage of hydrophobic, N-terminal signal or leader sequences from secreted and periplasmic proteins.</text>
        <dbReference type="EC" id="3.4.21.89"/>
    </reaction>
</comment>
<evidence type="ECO:0000256" key="4">
    <source>
        <dbReference type="SAM" id="MobiDB-lite"/>
    </source>
</evidence>
<evidence type="ECO:0000256" key="3">
    <source>
        <dbReference type="RuleBase" id="RU362042"/>
    </source>
</evidence>
<keyword evidence="3" id="KW-1133">Transmembrane helix</keyword>
<evidence type="ECO:0000313" key="7">
    <source>
        <dbReference type="Proteomes" id="UP001596072"/>
    </source>
</evidence>
<keyword evidence="3" id="KW-0645">Protease</keyword>
<evidence type="ECO:0000313" key="6">
    <source>
        <dbReference type="EMBL" id="MFC5730271.1"/>
    </source>
</evidence>
<feature type="domain" description="Peptidase S26" evidence="5">
    <location>
        <begin position="64"/>
        <end position="209"/>
    </location>
</feature>
<dbReference type="PANTHER" id="PTHR43390">
    <property type="entry name" value="SIGNAL PEPTIDASE I"/>
    <property type="match status" value="1"/>
</dbReference>
<accession>A0ABW0ZH89</accession>
<dbReference type="InterPro" id="IPR036286">
    <property type="entry name" value="LexA/Signal_pep-like_sf"/>
</dbReference>
<reference evidence="7" key="1">
    <citation type="journal article" date="2019" name="Int. J. Syst. Evol. Microbiol.">
        <title>The Global Catalogue of Microorganisms (GCM) 10K type strain sequencing project: providing services to taxonomists for standard genome sequencing and annotation.</title>
        <authorList>
            <consortium name="The Broad Institute Genomics Platform"/>
            <consortium name="The Broad Institute Genome Sequencing Center for Infectious Disease"/>
            <person name="Wu L."/>
            <person name="Ma J."/>
        </authorList>
    </citation>
    <scope>NUCLEOTIDE SEQUENCE [LARGE SCALE GENOMIC DNA]</scope>
    <source>
        <strain evidence="7">YIM 94188</strain>
    </source>
</reference>
<dbReference type="InterPro" id="IPR019533">
    <property type="entry name" value="Peptidase_S26"/>
</dbReference>
<dbReference type="PANTHER" id="PTHR43390:SF1">
    <property type="entry name" value="CHLOROPLAST PROCESSING PEPTIDASE"/>
    <property type="match status" value="1"/>
</dbReference>
<dbReference type="Pfam" id="PF10502">
    <property type="entry name" value="Peptidase_S26"/>
    <property type="match status" value="1"/>
</dbReference>
<dbReference type="RefSeq" id="WP_168798311.1">
    <property type="nucleotide sequence ID" value="NZ_JBHSNS010000007.1"/>
</dbReference>
<dbReference type="EC" id="3.4.21.89" evidence="3"/>
<proteinExistence type="inferred from homology"/>
<organism evidence="6 7">
    <name type="scientific">Nocardioides vastitatis</name>
    <dbReference type="NCBI Taxonomy" id="2568655"/>
    <lineage>
        <taxon>Bacteria</taxon>
        <taxon>Bacillati</taxon>
        <taxon>Actinomycetota</taxon>
        <taxon>Actinomycetes</taxon>
        <taxon>Propionibacteriales</taxon>
        <taxon>Nocardioidaceae</taxon>
        <taxon>Nocardioides</taxon>
    </lineage>
</organism>
<evidence type="ECO:0000256" key="1">
    <source>
        <dbReference type="ARBA" id="ARBA00004401"/>
    </source>
</evidence>
<feature type="compositionally biased region" description="Pro residues" evidence="4">
    <location>
        <begin position="237"/>
        <end position="246"/>
    </location>
</feature>
<comment type="subcellular location">
    <subcellularLocation>
        <location evidence="1">Cell membrane</location>
        <topology evidence="1">Single-pass type II membrane protein</topology>
    </subcellularLocation>
    <subcellularLocation>
        <location evidence="3">Membrane</location>
        <topology evidence="3">Single-pass type II membrane protein</topology>
    </subcellularLocation>
</comment>
<dbReference type="Gene3D" id="2.10.109.10">
    <property type="entry name" value="Umud Fragment, subunit A"/>
    <property type="match status" value="1"/>
</dbReference>
<feature type="transmembrane region" description="Helical" evidence="3">
    <location>
        <begin position="52"/>
        <end position="77"/>
    </location>
</feature>
<keyword evidence="3 6" id="KW-0378">Hydrolase</keyword>
<keyword evidence="7" id="KW-1185">Reference proteome</keyword>
<dbReference type="EMBL" id="JBHSNS010000007">
    <property type="protein sequence ID" value="MFC5730271.1"/>
    <property type="molecule type" value="Genomic_DNA"/>
</dbReference>
<evidence type="ECO:0000259" key="5">
    <source>
        <dbReference type="Pfam" id="PF10502"/>
    </source>
</evidence>
<dbReference type="GO" id="GO:0009003">
    <property type="term" value="F:signal peptidase activity"/>
    <property type="evidence" value="ECO:0007669"/>
    <property type="project" value="UniProtKB-EC"/>
</dbReference>
<name>A0ABW0ZH89_9ACTN</name>
<keyword evidence="3" id="KW-0812">Transmembrane</keyword>
<dbReference type="NCBIfam" id="TIGR02227">
    <property type="entry name" value="sigpep_I_bact"/>
    <property type="match status" value="1"/>
</dbReference>
<dbReference type="Proteomes" id="UP001596072">
    <property type="component" value="Unassembled WGS sequence"/>
</dbReference>
<feature type="region of interest" description="Disordered" evidence="4">
    <location>
        <begin position="220"/>
        <end position="246"/>
    </location>
</feature>
<sequence length="246" mass="25303">MSADTSTEKPGSDAEKALRDLAGTAYSQSVASSWLAATVLHRATKRRRSRRMLGGAAAGAVLVGSVAAATVGGGPYYEYRQPSAVMESTVPVGSSVVVNRDLEPVALDVVQVALDIDGRDVQSVLRVVGTAGDTVACPATSSSSSCTLTVNGRPIANSYVAGLRTQPFGTVKVPDNALFLLGDARNVAVDSRMLGPVPAADVNGVVVAVVDDGAKVWPVEGAPRHHIPDDYEVDPETPVPPASTQG</sequence>
<comment type="caution">
    <text evidence="6">The sequence shown here is derived from an EMBL/GenBank/DDBJ whole genome shotgun (WGS) entry which is preliminary data.</text>
</comment>
<dbReference type="InterPro" id="IPR000223">
    <property type="entry name" value="Pept_S26A_signal_pept_1"/>
</dbReference>
<gene>
    <name evidence="6" type="primary">lepB</name>
    <name evidence="6" type="ORF">ACFPQB_15215</name>
</gene>
<protein>
    <recommendedName>
        <fullName evidence="3">Signal peptidase I</fullName>
        <ecNumber evidence="3">3.4.21.89</ecNumber>
    </recommendedName>
</protein>
<comment type="similarity">
    <text evidence="2 3">Belongs to the peptidase S26 family.</text>
</comment>
<dbReference type="PRINTS" id="PR00727">
    <property type="entry name" value="LEADERPTASE"/>
</dbReference>
<keyword evidence="3" id="KW-0472">Membrane</keyword>
<dbReference type="SUPFAM" id="SSF51306">
    <property type="entry name" value="LexA/Signal peptidase"/>
    <property type="match status" value="1"/>
</dbReference>